<keyword evidence="8 10" id="KW-0139">CF(1)</keyword>
<comment type="function">
    <text evidence="1 10">Produces ATP from ADP in the presence of a proton gradient across the membrane. The gamma chain is believed to be important in regulating ATPase activity and the flow of protons through the CF(0) complex.</text>
</comment>
<proteinExistence type="inferred from homology"/>
<keyword evidence="10" id="KW-1003">Cell membrane</keyword>
<dbReference type="Gene3D" id="3.40.1380.10">
    <property type="match status" value="1"/>
</dbReference>
<dbReference type="HAMAP" id="MF_00815">
    <property type="entry name" value="ATP_synth_gamma_bact"/>
    <property type="match status" value="1"/>
</dbReference>
<evidence type="ECO:0000256" key="2">
    <source>
        <dbReference type="ARBA" id="ARBA00004170"/>
    </source>
</evidence>
<evidence type="ECO:0000313" key="12">
    <source>
        <dbReference type="Proteomes" id="UP000677668"/>
    </source>
</evidence>
<sequence>MPNLQGVRRRIKAVKNMRQITKSYKLVSASKLRRAQERVTASRPYARKMQEVLRNLAAATTDFTSPLMEERTGNRTLLVLMTADKGLCGAFNANLIRAVQQYLTDHPNERVELVVVGRKGRDFFRRRNIPIRREYVNVTSKTFGYEVAVEIAQDLLNIYEGAAAEEETVAVRPDRVCLVYAEFRSAISQIVRIEQLLPVGRQAGREAEPSAMSAPPDYIYEQPPAEILGRLLPRFIETCIFQALLESVASEHGARMAAMDAASRNAGEVIANLTLAMNRIRQAAITNEIIEVVSGAAAL</sequence>
<dbReference type="NCBIfam" id="TIGR01146">
    <property type="entry name" value="ATPsyn_F1gamma"/>
    <property type="match status" value="1"/>
</dbReference>
<keyword evidence="9 10" id="KW-0066">ATP synthesis</keyword>
<protein>
    <recommendedName>
        <fullName evidence="10">ATP synthase gamma chain</fullName>
    </recommendedName>
    <alternativeName>
        <fullName evidence="10">ATP synthase F1 sector gamma subunit</fullName>
    </alternativeName>
    <alternativeName>
        <fullName evidence="10">F-ATPase gamma subunit</fullName>
    </alternativeName>
</protein>
<keyword evidence="5 10" id="KW-0375">Hydrogen ion transport</keyword>
<dbReference type="PANTHER" id="PTHR11693:SF22">
    <property type="entry name" value="ATP SYNTHASE SUBUNIT GAMMA, MITOCHONDRIAL"/>
    <property type="match status" value="1"/>
</dbReference>
<comment type="subunit">
    <text evidence="10">F-type ATPases have 2 components, CF(1) - the catalytic core - and CF(0) - the membrane proton channel. CF(1) has five subunits: alpha(3), beta(3), gamma(1), delta(1), epsilon(1). CF(0) has three main subunits: a, b and c.</text>
</comment>
<dbReference type="PANTHER" id="PTHR11693">
    <property type="entry name" value="ATP SYNTHASE GAMMA CHAIN"/>
    <property type="match status" value="1"/>
</dbReference>
<keyword evidence="12" id="KW-1185">Reference proteome</keyword>
<evidence type="ECO:0000256" key="10">
    <source>
        <dbReference type="HAMAP-Rule" id="MF_00815"/>
    </source>
</evidence>
<keyword evidence="7 10" id="KW-0472">Membrane</keyword>
<dbReference type="RefSeq" id="WP_211421702.1">
    <property type="nucleotide sequence ID" value="NZ_CP072642.1"/>
</dbReference>
<evidence type="ECO:0000256" key="4">
    <source>
        <dbReference type="ARBA" id="ARBA00022448"/>
    </source>
</evidence>
<evidence type="ECO:0000256" key="9">
    <source>
        <dbReference type="ARBA" id="ARBA00023310"/>
    </source>
</evidence>
<evidence type="ECO:0000256" key="8">
    <source>
        <dbReference type="ARBA" id="ARBA00023196"/>
    </source>
</evidence>
<dbReference type="InterPro" id="IPR035968">
    <property type="entry name" value="ATP_synth_F1_ATPase_gsu"/>
</dbReference>
<dbReference type="Pfam" id="PF00231">
    <property type="entry name" value="ATP-synt"/>
    <property type="match status" value="1"/>
</dbReference>
<dbReference type="EMBL" id="CP072642">
    <property type="protein sequence ID" value="QUV93310.1"/>
    <property type="molecule type" value="Genomic_DNA"/>
</dbReference>
<dbReference type="Gene3D" id="1.10.287.80">
    <property type="entry name" value="ATP synthase, gamma subunit, helix hairpin domain"/>
    <property type="match status" value="1"/>
</dbReference>
<name>A0ABX8AX93_9BACT</name>
<dbReference type="SUPFAM" id="SSF52943">
    <property type="entry name" value="ATP synthase (F1-ATPase), gamma subunit"/>
    <property type="match status" value="1"/>
</dbReference>
<evidence type="ECO:0000256" key="1">
    <source>
        <dbReference type="ARBA" id="ARBA00003456"/>
    </source>
</evidence>
<dbReference type="PRINTS" id="PR00126">
    <property type="entry name" value="ATPASEGAMMA"/>
</dbReference>
<dbReference type="Proteomes" id="UP000677668">
    <property type="component" value="Chromosome 1"/>
</dbReference>
<evidence type="ECO:0000256" key="3">
    <source>
        <dbReference type="ARBA" id="ARBA00007681"/>
    </source>
</evidence>
<keyword evidence="6 10" id="KW-0406">Ion transport</keyword>
<accession>A0ABX8AX93</accession>
<evidence type="ECO:0000256" key="6">
    <source>
        <dbReference type="ARBA" id="ARBA00023065"/>
    </source>
</evidence>
<comment type="subcellular location">
    <subcellularLocation>
        <location evidence="10">Cell membrane</location>
        <topology evidence="10">Peripheral membrane protein</topology>
    </subcellularLocation>
    <subcellularLocation>
        <location evidence="2">Membrane</location>
        <topology evidence="2">Peripheral membrane protein</topology>
    </subcellularLocation>
</comment>
<keyword evidence="4 10" id="KW-0813">Transport</keyword>
<evidence type="ECO:0000313" key="11">
    <source>
        <dbReference type="EMBL" id="QUV93310.1"/>
    </source>
</evidence>
<reference evidence="11 12" key="1">
    <citation type="submission" date="2021-03" db="EMBL/GenBank/DDBJ databases">
        <title>Genomic and phenotypic characterization of Chloracidobacterium isolates provides evidence for multiple species.</title>
        <authorList>
            <person name="Saini M.K."/>
            <person name="Costas A.M.G."/>
            <person name="Tank M."/>
            <person name="Bryant D.A."/>
        </authorList>
    </citation>
    <scope>NUCLEOTIDE SEQUENCE [LARGE SCALE GENOMIC DNA]</scope>
    <source>
        <strain evidence="11 12">N</strain>
    </source>
</reference>
<dbReference type="CDD" id="cd12151">
    <property type="entry name" value="F1-ATPase_gamma"/>
    <property type="match status" value="1"/>
</dbReference>
<dbReference type="PROSITE" id="PS00153">
    <property type="entry name" value="ATPASE_GAMMA"/>
    <property type="match status" value="1"/>
</dbReference>
<gene>
    <name evidence="10 11" type="primary">atpG</name>
    <name evidence="11" type="ORF">J8C05_07970</name>
</gene>
<organism evidence="11 12">
    <name type="scientific">Chloracidobacterium sp. N</name>
    <dbReference type="NCBI Taxonomy" id="2821540"/>
    <lineage>
        <taxon>Bacteria</taxon>
        <taxon>Pseudomonadati</taxon>
        <taxon>Acidobacteriota</taxon>
        <taxon>Terriglobia</taxon>
        <taxon>Terriglobales</taxon>
        <taxon>Acidobacteriaceae</taxon>
        <taxon>Chloracidobacterium</taxon>
        <taxon>Chloracidobacterium aggregatum</taxon>
    </lineage>
</organism>
<comment type="similarity">
    <text evidence="3 10">Belongs to the ATPase gamma chain family.</text>
</comment>
<evidence type="ECO:0000256" key="7">
    <source>
        <dbReference type="ARBA" id="ARBA00023136"/>
    </source>
</evidence>
<dbReference type="InterPro" id="IPR000131">
    <property type="entry name" value="ATP_synth_F1_gsu"/>
</dbReference>
<dbReference type="InterPro" id="IPR023632">
    <property type="entry name" value="ATP_synth_F1_gsu_CS"/>
</dbReference>
<evidence type="ECO:0000256" key="5">
    <source>
        <dbReference type="ARBA" id="ARBA00022781"/>
    </source>
</evidence>